<dbReference type="EMBL" id="JACORT010000001">
    <property type="protein sequence ID" value="MBC5781651.1"/>
    <property type="molecule type" value="Genomic_DNA"/>
</dbReference>
<comment type="caution">
    <text evidence="2">The sequence shown here is derived from an EMBL/GenBank/DDBJ whole genome shotgun (WGS) entry which is preliminary data.</text>
</comment>
<gene>
    <name evidence="2" type="ORF">H8N03_01765</name>
</gene>
<evidence type="ECO:0000313" key="3">
    <source>
        <dbReference type="Proteomes" id="UP000608513"/>
    </source>
</evidence>
<protein>
    <recommendedName>
        <fullName evidence="4">Toxic anion resistance protein</fullName>
    </recommendedName>
</protein>
<organism evidence="2 3">
    <name type="scientific">Ramlibacter cellulosilyticus</name>
    <dbReference type="NCBI Taxonomy" id="2764187"/>
    <lineage>
        <taxon>Bacteria</taxon>
        <taxon>Pseudomonadati</taxon>
        <taxon>Pseudomonadota</taxon>
        <taxon>Betaproteobacteria</taxon>
        <taxon>Burkholderiales</taxon>
        <taxon>Comamonadaceae</taxon>
        <taxon>Ramlibacter</taxon>
    </lineage>
</organism>
<evidence type="ECO:0000256" key="1">
    <source>
        <dbReference type="SAM" id="MobiDB-lite"/>
    </source>
</evidence>
<feature type="compositionally biased region" description="Low complexity" evidence="1">
    <location>
        <begin position="33"/>
        <end position="43"/>
    </location>
</feature>
<keyword evidence="3" id="KW-1185">Reference proteome</keyword>
<feature type="region of interest" description="Disordered" evidence="1">
    <location>
        <begin position="1"/>
        <end position="43"/>
    </location>
</feature>
<evidence type="ECO:0008006" key="4">
    <source>
        <dbReference type="Google" id="ProtNLM"/>
    </source>
</evidence>
<name>A0A923MN06_9BURK</name>
<evidence type="ECO:0000313" key="2">
    <source>
        <dbReference type="EMBL" id="MBC5781651.1"/>
    </source>
</evidence>
<reference evidence="2" key="1">
    <citation type="submission" date="2020-08" db="EMBL/GenBank/DDBJ databases">
        <title>Ramlibacter sp. USB13 16S ribosomal RNA gene genome sequencing and assembly.</title>
        <authorList>
            <person name="Kang M."/>
        </authorList>
    </citation>
    <scope>NUCLEOTIDE SEQUENCE</scope>
    <source>
        <strain evidence="2">USB13</strain>
    </source>
</reference>
<sequence length="319" mass="34683">MTDFSPESAWIESPPSSGAEFWEPSGPGTLQEPAPALRPARRPAPALAADVNELLESMARKRVPRLDAVRQRLQAGRPGLPLDEVAQALQALQAATGAVDFLAGRSGGERSGEFLRQGEDLVAALRRLGPGLAEFLQREAVGAPVTRLVWMDLVVESGSLRKRVRQGARWLAEMEHDLLQRRKAANNAITQRAIDELARRATGMHERLQAVHRLCTHARSVHGLSERMAAERTGLWTMLQDRVLPACTRLDEAVQPLLHAAAYRVLVPTELIGAIEASHELQVDLAHASARIARLGDGQAELAAALAAMEDKARALNPQ</sequence>
<dbReference type="AlphaFoldDB" id="A0A923MN06"/>
<dbReference type="RefSeq" id="WP_187074401.1">
    <property type="nucleotide sequence ID" value="NZ_JACORT010000001.1"/>
</dbReference>
<dbReference type="Proteomes" id="UP000608513">
    <property type="component" value="Unassembled WGS sequence"/>
</dbReference>
<proteinExistence type="predicted"/>
<accession>A0A923MN06</accession>